<proteinExistence type="predicted"/>
<name>A0A0U1KY96_9FIRM</name>
<dbReference type="AlphaFoldDB" id="A0A0U1KY96"/>
<evidence type="ECO:0000313" key="3">
    <source>
        <dbReference type="Proteomes" id="UP000049855"/>
    </source>
</evidence>
<dbReference type="Gene3D" id="3.40.50.300">
    <property type="entry name" value="P-loop containing nucleotide triphosphate hydrolases"/>
    <property type="match status" value="1"/>
</dbReference>
<protein>
    <submittedName>
        <fullName evidence="2">ATPase with chaperone activity, ATP-binding domain, diverged</fullName>
    </submittedName>
</protein>
<keyword evidence="2" id="KW-0067">ATP-binding</keyword>
<dbReference type="CDD" id="cd00009">
    <property type="entry name" value="AAA"/>
    <property type="match status" value="1"/>
</dbReference>
<dbReference type="GO" id="GO:0005524">
    <property type="term" value="F:ATP binding"/>
    <property type="evidence" value="ECO:0007669"/>
    <property type="project" value="UniProtKB-KW"/>
</dbReference>
<organism evidence="2 3">
    <name type="scientific">Sporomusa ovata</name>
    <dbReference type="NCBI Taxonomy" id="2378"/>
    <lineage>
        <taxon>Bacteria</taxon>
        <taxon>Bacillati</taxon>
        <taxon>Bacillota</taxon>
        <taxon>Negativicutes</taxon>
        <taxon>Selenomonadales</taxon>
        <taxon>Sporomusaceae</taxon>
        <taxon>Sporomusa</taxon>
    </lineage>
</organism>
<dbReference type="PANTHER" id="PTHR42935">
    <property type="entry name" value="SLR0930 PROTEIN"/>
    <property type="match status" value="1"/>
</dbReference>
<reference evidence="3" key="1">
    <citation type="submission" date="2015-03" db="EMBL/GenBank/DDBJ databases">
        <authorList>
            <person name="Nijsse Bart"/>
        </authorList>
    </citation>
    <scope>NUCLEOTIDE SEQUENCE [LARGE SCALE GENOMIC DNA]</scope>
</reference>
<evidence type="ECO:0000313" key="2">
    <source>
        <dbReference type="EMBL" id="CQR72401.1"/>
    </source>
</evidence>
<dbReference type="RefSeq" id="WP_021167117.1">
    <property type="nucleotide sequence ID" value="NZ_CTRP01000010.1"/>
</dbReference>
<dbReference type="Proteomes" id="UP000049855">
    <property type="component" value="Unassembled WGS sequence"/>
</dbReference>
<dbReference type="SMART" id="SM00382">
    <property type="entry name" value="AAA"/>
    <property type="match status" value="1"/>
</dbReference>
<dbReference type="PANTHER" id="PTHR42935:SF1">
    <property type="entry name" value="SLR0930 PROTEIN"/>
    <property type="match status" value="1"/>
</dbReference>
<dbReference type="EMBL" id="CTRP01000010">
    <property type="protein sequence ID" value="CQR72401.1"/>
    <property type="molecule type" value="Genomic_DNA"/>
</dbReference>
<dbReference type="Pfam" id="PF05673">
    <property type="entry name" value="DUF815"/>
    <property type="match status" value="1"/>
</dbReference>
<gene>
    <name evidence="2" type="ORF">SpAn4DRAFT_2861</name>
</gene>
<keyword evidence="2" id="KW-0547">Nucleotide-binding</keyword>
<dbReference type="SUPFAM" id="SSF52540">
    <property type="entry name" value="P-loop containing nucleoside triphosphate hydrolases"/>
    <property type="match status" value="1"/>
</dbReference>
<dbReference type="InterPro" id="IPR003593">
    <property type="entry name" value="AAA+_ATPase"/>
</dbReference>
<feature type="domain" description="AAA+ ATPase" evidence="1">
    <location>
        <begin position="227"/>
        <end position="368"/>
    </location>
</feature>
<sequence length="424" mass="47889">MTHTCFDLSRLLVYRNLLNDRIVRDLQSLGVQGAAKCDEYALAASLISWAEETGIAGNIAENYLLFQLGCDENIFSSTAGKTGGQPGGSLSKAAVHDITIWKVLLNKGLTQQFGEELQAVINDYHPIQASHNKKTGKFQDLSTLRDLFFDVTKNYTPQEVVLALGRYYDRYGCGRLAGYGAFKWDSERRELAGIEYTDPVQLKDIVGYEYQKAELVRNTEAFINNKPANNVLLVGARGTGKSSSVKAIANRYFDKGIRLIEIAKTDFKHIPEIMAALRQWGKKFILFIDDLSFEEFEAEYKILKSLIDGGIEVRPDNVLIYATSNRRNLIKETWDDRSGNELHRQDTINEKISLADRFGITLFFTLPNQEEYFRIVEEIAHRSGIPMSVAELRAEALRWEMSHSGRSGRIAKQFIDYLAGEVAD</sequence>
<evidence type="ECO:0000259" key="1">
    <source>
        <dbReference type="SMART" id="SM00382"/>
    </source>
</evidence>
<dbReference type="InterPro" id="IPR008533">
    <property type="entry name" value="DUF815"/>
</dbReference>
<keyword evidence="3" id="KW-1185">Reference proteome</keyword>
<dbReference type="InterPro" id="IPR027417">
    <property type="entry name" value="P-loop_NTPase"/>
</dbReference>
<accession>A0A0U1KY96</accession>